<feature type="region of interest" description="Disordered" evidence="1">
    <location>
        <begin position="320"/>
        <end position="406"/>
    </location>
</feature>
<comment type="caution">
    <text evidence="2">The sequence shown here is derived from an EMBL/GenBank/DDBJ whole genome shotgun (WGS) entry which is preliminary data.</text>
</comment>
<evidence type="ECO:0000256" key="1">
    <source>
        <dbReference type="SAM" id="MobiDB-lite"/>
    </source>
</evidence>
<feature type="region of interest" description="Disordered" evidence="1">
    <location>
        <begin position="87"/>
        <end position="118"/>
    </location>
</feature>
<dbReference type="Proteomes" id="UP001303760">
    <property type="component" value="Unassembled WGS sequence"/>
</dbReference>
<dbReference type="AlphaFoldDB" id="A0AAN7H6G7"/>
<reference evidence="2" key="2">
    <citation type="submission" date="2023-05" db="EMBL/GenBank/DDBJ databases">
        <authorList>
            <consortium name="Lawrence Berkeley National Laboratory"/>
            <person name="Steindorff A."/>
            <person name="Hensen N."/>
            <person name="Bonometti L."/>
            <person name="Westerberg I."/>
            <person name="Brannstrom I.O."/>
            <person name="Guillou S."/>
            <person name="Cros-Aarteil S."/>
            <person name="Calhoun S."/>
            <person name="Haridas S."/>
            <person name="Kuo A."/>
            <person name="Mondo S."/>
            <person name="Pangilinan J."/>
            <person name="Riley R."/>
            <person name="Labutti K."/>
            <person name="Andreopoulos B."/>
            <person name="Lipzen A."/>
            <person name="Chen C."/>
            <person name="Yanf M."/>
            <person name="Daum C."/>
            <person name="Ng V."/>
            <person name="Clum A."/>
            <person name="Ohm R."/>
            <person name="Martin F."/>
            <person name="Silar P."/>
            <person name="Natvig D."/>
            <person name="Lalanne C."/>
            <person name="Gautier V."/>
            <person name="Ament-Velasquez S.L."/>
            <person name="Kruys A."/>
            <person name="Hutchinson M.I."/>
            <person name="Powell A.J."/>
            <person name="Barry K."/>
            <person name="Miller A.N."/>
            <person name="Grigoriev I.V."/>
            <person name="Debuchy R."/>
            <person name="Gladieux P."/>
            <person name="Thoren M.H."/>
            <person name="Johannesson H."/>
        </authorList>
    </citation>
    <scope>NUCLEOTIDE SEQUENCE</scope>
    <source>
        <strain evidence="2">CBS 532.94</strain>
    </source>
</reference>
<proteinExistence type="predicted"/>
<protein>
    <submittedName>
        <fullName evidence="2">Uncharacterized protein</fullName>
    </submittedName>
</protein>
<keyword evidence="3" id="KW-1185">Reference proteome</keyword>
<reference evidence="2" key="1">
    <citation type="journal article" date="2023" name="Mol. Phylogenet. Evol.">
        <title>Genome-scale phylogeny and comparative genomics of the fungal order Sordariales.</title>
        <authorList>
            <person name="Hensen N."/>
            <person name="Bonometti L."/>
            <person name="Westerberg I."/>
            <person name="Brannstrom I.O."/>
            <person name="Guillou S."/>
            <person name="Cros-Aarteil S."/>
            <person name="Calhoun S."/>
            <person name="Haridas S."/>
            <person name="Kuo A."/>
            <person name="Mondo S."/>
            <person name="Pangilinan J."/>
            <person name="Riley R."/>
            <person name="LaButti K."/>
            <person name="Andreopoulos B."/>
            <person name="Lipzen A."/>
            <person name="Chen C."/>
            <person name="Yan M."/>
            <person name="Daum C."/>
            <person name="Ng V."/>
            <person name="Clum A."/>
            <person name="Steindorff A."/>
            <person name="Ohm R.A."/>
            <person name="Martin F."/>
            <person name="Silar P."/>
            <person name="Natvig D.O."/>
            <person name="Lalanne C."/>
            <person name="Gautier V."/>
            <person name="Ament-Velasquez S.L."/>
            <person name="Kruys A."/>
            <person name="Hutchinson M.I."/>
            <person name="Powell A.J."/>
            <person name="Barry K."/>
            <person name="Miller A.N."/>
            <person name="Grigoriev I.V."/>
            <person name="Debuchy R."/>
            <person name="Gladieux P."/>
            <person name="Hiltunen Thoren M."/>
            <person name="Johannesson H."/>
        </authorList>
    </citation>
    <scope>NUCLEOTIDE SEQUENCE</scope>
    <source>
        <strain evidence="2">CBS 532.94</strain>
    </source>
</reference>
<sequence>MTYRPPIPLPVQVPITAATTLSTSATETRTLLTFPTEGLPSPCIVPDANIRAFPARYPTDPAPAQTQINRWICCRCAEEGYTDPVGMVHYSSPSPSPPPPHHHHVPQNAHEDNTGGSEEAGGGGFDVCWRPTCRHRKCVNCALYAGPLGRDGQAKLLIRTVGGLYASPRFVDPVYWECTACGEWARNRFDSRCTLGVTGCANGACPVRWRAGQAQLGIIRAVNGEGGGLAGALGVLTAESVVMNRYGERLGTADQRVAVAEGPWDWQRRALGDPRCAIVAGLRDAMTRGGGEGMPLQVGSRVIGSRANMCDSGRLWKAGEPVPHYPYRRPPPLDENDADENNEYEGSYLAGMPTEPLDKGKSIEQHYTSPSRSPPFCSAPSPAAANSGAPSSGSLGLFPGWSRLQM</sequence>
<feature type="compositionally biased region" description="Low complexity" evidence="1">
    <location>
        <begin position="369"/>
        <end position="406"/>
    </location>
</feature>
<dbReference type="EMBL" id="MU860144">
    <property type="protein sequence ID" value="KAK4237316.1"/>
    <property type="molecule type" value="Genomic_DNA"/>
</dbReference>
<name>A0AAN7H6G7_9PEZI</name>
<accession>A0AAN7H6G7</accession>
<evidence type="ECO:0000313" key="3">
    <source>
        <dbReference type="Proteomes" id="UP001303760"/>
    </source>
</evidence>
<gene>
    <name evidence="2" type="ORF">C8A03DRAFT_16117</name>
</gene>
<feature type="compositionally biased region" description="Acidic residues" evidence="1">
    <location>
        <begin position="334"/>
        <end position="343"/>
    </location>
</feature>
<evidence type="ECO:0000313" key="2">
    <source>
        <dbReference type="EMBL" id="KAK4237316.1"/>
    </source>
</evidence>
<organism evidence="2 3">
    <name type="scientific">Achaetomium macrosporum</name>
    <dbReference type="NCBI Taxonomy" id="79813"/>
    <lineage>
        <taxon>Eukaryota</taxon>
        <taxon>Fungi</taxon>
        <taxon>Dikarya</taxon>
        <taxon>Ascomycota</taxon>
        <taxon>Pezizomycotina</taxon>
        <taxon>Sordariomycetes</taxon>
        <taxon>Sordariomycetidae</taxon>
        <taxon>Sordariales</taxon>
        <taxon>Chaetomiaceae</taxon>
        <taxon>Achaetomium</taxon>
    </lineage>
</organism>